<dbReference type="EMBL" id="CP090175">
    <property type="protein sequence ID" value="UJO25274.1"/>
    <property type="molecule type" value="Genomic_DNA"/>
</dbReference>
<dbReference type="OrthoDB" id="2099887at2759"/>
<dbReference type="KEGG" id="ffu:CLAFUR5_14603"/>
<dbReference type="GO" id="GO:0005576">
    <property type="term" value="C:extracellular region"/>
    <property type="evidence" value="ECO:0007669"/>
    <property type="project" value="TreeGrafter"/>
</dbReference>
<name>A0A9Q8PMD2_PASFU</name>
<proteinExistence type="predicted"/>
<dbReference type="RefSeq" id="XP_047769640.1">
    <property type="nucleotide sequence ID" value="XM_047913751.1"/>
</dbReference>
<keyword evidence="2" id="KW-1185">Reference proteome</keyword>
<gene>
    <name evidence="1" type="ORF">CLAFUR5_14603</name>
</gene>
<dbReference type="PANTHER" id="PTHR38787:SF3">
    <property type="entry name" value="REGULATORY P DOMAIN-CONTAINING PROTEIN"/>
    <property type="match status" value="1"/>
</dbReference>
<dbReference type="InterPro" id="IPR027589">
    <property type="entry name" value="Choice_anch_B"/>
</dbReference>
<organism evidence="1 2">
    <name type="scientific">Passalora fulva</name>
    <name type="common">Tomato leaf mold</name>
    <name type="synonym">Cladosporium fulvum</name>
    <dbReference type="NCBI Taxonomy" id="5499"/>
    <lineage>
        <taxon>Eukaryota</taxon>
        <taxon>Fungi</taxon>
        <taxon>Dikarya</taxon>
        <taxon>Ascomycota</taxon>
        <taxon>Pezizomycotina</taxon>
        <taxon>Dothideomycetes</taxon>
        <taxon>Dothideomycetidae</taxon>
        <taxon>Mycosphaerellales</taxon>
        <taxon>Mycosphaerellaceae</taxon>
        <taxon>Fulvia</taxon>
    </lineage>
</organism>
<dbReference type="PANTHER" id="PTHR38787">
    <property type="entry name" value="REGULATORY P DOMAIN-CONTAINING PROTEIN"/>
    <property type="match status" value="1"/>
</dbReference>
<dbReference type="NCBIfam" id="TIGR04312">
    <property type="entry name" value="choice_anch_B"/>
    <property type="match status" value="1"/>
</dbReference>
<evidence type="ECO:0000313" key="2">
    <source>
        <dbReference type="Proteomes" id="UP000756132"/>
    </source>
</evidence>
<dbReference type="AlphaFoldDB" id="A0A9Q8PMD2"/>
<reference evidence="1" key="2">
    <citation type="journal article" date="2022" name="Microb. Genom.">
        <title>A chromosome-scale genome assembly of the tomato pathogen Cladosporium fulvum reveals a compartmentalized genome architecture and the presence of a dispensable chromosome.</title>
        <authorList>
            <person name="Zaccaron A.Z."/>
            <person name="Chen L.H."/>
            <person name="Samaras A."/>
            <person name="Stergiopoulos I."/>
        </authorList>
    </citation>
    <scope>NUCLEOTIDE SEQUENCE</scope>
    <source>
        <strain evidence="1">Race5_Kim</strain>
    </source>
</reference>
<dbReference type="Proteomes" id="UP000756132">
    <property type="component" value="Chromosome 13"/>
</dbReference>
<reference evidence="1" key="1">
    <citation type="submission" date="2021-12" db="EMBL/GenBank/DDBJ databases">
        <authorList>
            <person name="Zaccaron A."/>
            <person name="Stergiopoulos I."/>
        </authorList>
    </citation>
    <scope>NUCLEOTIDE SEQUENCE</scope>
    <source>
        <strain evidence="1">Race5_Kim</strain>
    </source>
</reference>
<evidence type="ECO:0000313" key="1">
    <source>
        <dbReference type="EMBL" id="UJO25274.1"/>
    </source>
</evidence>
<accession>A0A9Q8PMD2</accession>
<protein>
    <submittedName>
        <fullName evidence="1">Uncharacterized protein</fullName>
    </submittedName>
</protein>
<sequence>MKFATAAAAVLPFASAAMYTKEEYKSGVVMAEMRAEKEAQWAVHRARGDYDSKKWSNFGGKGPKGDRVKCINGKAEAVKGDPLQTFRCKDIDMYDFKSHAELGSATGEGSGSWGWTDKHSRREFIAIGQEDGTAFAEVTKAGKLVYVGRLPQQSSPSIWREIKVNGDYLVVGSEAVDHQVQIFDMRKLLKLDPKNPKTFSTQTDLTGLFTDMPVGRSHNIVANEELNYAVAVGSAPRNSSCAAGLIFIDMKDPSKPFSPGCAPQDGYVHDAQCIVYRGPDKKYNGRDICYGYNEDTLTIYDVTNKQGPNASTIISRTPYKGASYTHQGWVLDPMWQTHLVMDDELDEGSVSPTRANPESPALDGFPVTYIWDITSLEAPKNTGFYKSGVRSVDHNQYVYDGLAYQSNYGAGLRILDVSTIPEKPDGSAVEEIAFFDIYPEDDAMPGGGAPLYAGTWSHYTFPSGYVVVNTIERGPYVVKMSKFAGRGKGRRYVKRGPTV</sequence>
<dbReference type="GeneID" id="71994481"/>